<name>A0ABR2R2H8_9ROSI</name>
<keyword evidence="3" id="KW-1185">Reference proteome</keyword>
<evidence type="ECO:0000313" key="3">
    <source>
        <dbReference type="Proteomes" id="UP001396334"/>
    </source>
</evidence>
<reference evidence="2 3" key="1">
    <citation type="journal article" date="2024" name="G3 (Bethesda)">
        <title>Genome assembly of Hibiscus sabdariffa L. provides insights into metabolisms of medicinal natural products.</title>
        <authorList>
            <person name="Kim T."/>
        </authorList>
    </citation>
    <scope>NUCLEOTIDE SEQUENCE [LARGE SCALE GENOMIC DNA]</scope>
    <source>
        <strain evidence="2">TK-2024</strain>
        <tissue evidence="2">Old leaves</tissue>
    </source>
</reference>
<proteinExistence type="predicted"/>
<evidence type="ECO:0000313" key="2">
    <source>
        <dbReference type="EMBL" id="KAK9007105.1"/>
    </source>
</evidence>
<protein>
    <recommendedName>
        <fullName evidence="4">Secreted protein</fullName>
    </recommendedName>
</protein>
<feature type="signal peptide" evidence="1">
    <location>
        <begin position="1"/>
        <end position="17"/>
    </location>
</feature>
<accession>A0ABR2R2H8</accession>
<dbReference type="EMBL" id="JBBPBN010000027">
    <property type="protein sequence ID" value="KAK9007105.1"/>
    <property type="molecule type" value="Genomic_DNA"/>
</dbReference>
<evidence type="ECO:0008006" key="4">
    <source>
        <dbReference type="Google" id="ProtNLM"/>
    </source>
</evidence>
<feature type="chain" id="PRO_5045086285" description="Secreted protein" evidence="1">
    <location>
        <begin position="18"/>
        <end position="112"/>
    </location>
</feature>
<sequence>MTWYLLLLLAGFYSASSLSGLEGMSLPKLLPAFALPFLFVSESCVGRSATAEVIGVGALERIGTVGAGVVVVRPSGCKWSRGDCQSKTSFSSSDEKCNSSVAPALAEVWADG</sequence>
<gene>
    <name evidence="2" type="ORF">V6N11_050938</name>
</gene>
<evidence type="ECO:0000256" key="1">
    <source>
        <dbReference type="SAM" id="SignalP"/>
    </source>
</evidence>
<organism evidence="2 3">
    <name type="scientific">Hibiscus sabdariffa</name>
    <name type="common">roselle</name>
    <dbReference type="NCBI Taxonomy" id="183260"/>
    <lineage>
        <taxon>Eukaryota</taxon>
        <taxon>Viridiplantae</taxon>
        <taxon>Streptophyta</taxon>
        <taxon>Embryophyta</taxon>
        <taxon>Tracheophyta</taxon>
        <taxon>Spermatophyta</taxon>
        <taxon>Magnoliopsida</taxon>
        <taxon>eudicotyledons</taxon>
        <taxon>Gunneridae</taxon>
        <taxon>Pentapetalae</taxon>
        <taxon>rosids</taxon>
        <taxon>malvids</taxon>
        <taxon>Malvales</taxon>
        <taxon>Malvaceae</taxon>
        <taxon>Malvoideae</taxon>
        <taxon>Hibiscus</taxon>
    </lineage>
</organism>
<comment type="caution">
    <text evidence="2">The sequence shown here is derived from an EMBL/GenBank/DDBJ whole genome shotgun (WGS) entry which is preliminary data.</text>
</comment>
<keyword evidence="1" id="KW-0732">Signal</keyword>
<dbReference type="Proteomes" id="UP001396334">
    <property type="component" value="Unassembled WGS sequence"/>
</dbReference>